<comment type="caution">
    <text evidence="2">The sequence shown here is derived from an EMBL/GenBank/DDBJ whole genome shotgun (WGS) entry which is preliminary data.</text>
</comment>
<keyword evidence="3" id="KW-1185">Reference proteome</keyword>
<gene>
    <name evidence="2" type="ORF">JK364_24220</name>
</gene>
<dbReference type="PROSITE" id="PS50887">
    <property type="entry name" value="GGDEF"/>
    <property type="match status" value="1"/>
</dbReference>
<dbReference type="EMBL" id="JAERRG010000009">
    <property type="protein sequence ID" value="MBL1115480.1"/>
    <property type="molecule type" value="Genomic_DNA"/>
</dbReference>
<dbReference type="PANTHER" id="PTHR44757:SF2">
    <property type="entry name" value="BIOFILM ARCHITECTURE MAINTENANCE PROTEIN MBAA"/>
    <property type="match status" value="1"/>
</dbReference>
<dbReference type="CDD" id="cd01949">
    <property type="entry name" value="GGDEF"/>
    <property type="match status" value="1"/>
</dbReference>
<evidence type="ECO:0000259" key="1">
    <source>
        <dbReference type="PROSITE" id="PS50887"/>
    </source>
</evidence>
<dbReference type="RefSeq" id="WP_201853268.1">
    <property type="nucleotide sequence ID" value="NZ_JAERRG010000009.1"/>
</dbReference>
<dbReference type="SMART" id="SM00267">
    <property type="entry name" value="GGDEF"/>
    <property type="match status" value="1"/>
</dbReference>
<organism evidence="2 3">
    <name type="scientific">Streptomyces endocoffeicus</name>
    <dbReference type="NCBI Taxonomy" id="2898945"/>
    <lineage>
        <taxon>Bacteria</taxon>
        <taxon>Bacillati</taxon>
        <taxon>Actinomycetota</taxon>
        <taxon>Actinomycetes</taxon>
        <taxon>Kitasatosporales</taxon>
        <taxon>Streptomycetaceae</taxon>
        <taxon>Streptomyces</taxon>
    </lineage>
</organism>
<evidence type="ECO:0000313" key="3">
    <source>
        <dbReference type="Proteomes" id="UP000621510"/>
    </source>
</evidence>
<dbReference type="InterPro" id="IPR000160">
    <property type="entry name" value="GGDEF_dom"/>
</dbReference>
<dbReference type="InterPro" id="IPR052155">
    <property type="entry name" value="Biofilm_reg_signaling"/>
</dbReference>
<dbReference type="Gene3D" id="3.30.70.270">
    <property type="match status" value="1"/>
</dbReference>
<name>A0ABS1PU22_9ACTN</name>
<dbReference type="NCBIfam" id="TIGR00254">
    <property type="entry name" value="GGDEF"/>
    <property type="match status" value="1"/>
</dbReference>
<evidence type="ECO:0000313" key="2">
    <source>
        <dbReference type="EMBL" id="MBL1115480.1"/>
    </source>
</evidence>
<reference evidence="2 3" key="1">
    <citation type="submission" date="2021-01" db="EMBL/GenBank/DDBJ databases">
        <title>WGS of actinomycetes isolated from Thailand.</title>
        <authorList>
            <person name="Thawai C."/>
        </authorList>
    </citation>
    <scope>NUCLEOTIDE SEQUENCE [LARGE SCALE GENOMIC DNA]</scope>
    <source>
        <strain evidence="2 3">CA3R110</strain>
    </source>
</reference>
<feature type="domain" description="GGDEF" evidence="1">
    <location>
        <begin position="54"/>
        <end position="179"/>
    </location>
</feature>
<protein>
    <submittedName>
        <fullName evidence="2">GGDEF domain-containing protein</fullName>
    </submittedName>
</protein>
<sequence>MDTRVLTVLLAVGWAVHAAFLTHRLGFARRDPLTKLLTRDWWEVRARRIIRRHPNAVVVMLDLDDLKVLNDTFGHEAGDTALVAVAERLTAWCGTAGVAARVGGDEFVAVITDPNATSGLPALTAVLQQPLSYDEQTVPLAASVGACHVADLPARALTHALKAADLAMYSVKGHSRRNR</sequence>
<dbReference type="SUPFAM" id="SSF55073">
    <property type="entry name" value="Nucleotide cyclase"/>
    <property type="match status" value="1"/>
</dbReference>
<proteinExistence type="predicted"/>
<accession>A0ABS1PU22</accession>
<dbReference type="PANTHER" id="PTHR44757">
    <property type="entry name" value="DIGUANYLATE CYCLASE DGCP"/>
    <property type="match status" value="1"/>
</dbReference>
<dbReference type="InterPro" id="IPR029787">
    <property type="entry name" value="Nucleotide_cyclase"/>
</dbReference>
<dbReference type="Proteomes" id="UP000621510">
    <property type="component" value="Unassembled WGS sequence"/>
</dbReference>
<dbReference type="InterPro" id="IPR043128">
    <property type="entry name" value="Rev_trsase/Diguanyl_cyclase"/>
</dbReference>
<dbReference type="Pfam" id="PF00990">
    <property type="entry name" value="GGDEF"/>
    <property type="match status" value="1"/>
</dbReference>